<comment type="subcellular location">
    <subcellularLocation>
        <location evidence="1 5">Cell membrane</location>
        <topology evidence="1 5">Multi-pass membrane protein</topology>
    </subcellularLocation>
</comment>
<dbReference type="CDD" id="cd06261">
    <property type="entry name" value="TM_PBP2"/>
    <property type="match status" value="1"/>
</dbReference>
<keyword evidence="2" id="KW-0812">Transmembrane</keyword>
<dbReference type="InterPro" id="IPR000515">
    <property type="entry name" value="MetI-like"/>
</dbReference>
<dbReference type="Gene3D" id="1.10.3720.10">
    <property type="entry name" value="MetI-like"/>
    <property type="match status" value="1"/>
</dbReference>
<organism evidence="7">
    <name type="scientific">Cereibacter sphaeroides (strain ATCC 17025 / ATH 2.4.3)</name>
    <name type="common">Rhodobacter sphaeroides</name>
    <dbReference type="NCBI Taxonomy" id="349102"/>
    <lineage>
        <taxon>Bacteria</taxon>
        <taxon>Pseudomonadati</taxon>
        <taxon>Pseudomonadota</taxon>
        <taxon>Alphaproteobacteria</taxon>
        <taxon>Rhodobacterales</taxon>
        <taxon>Paracoccaceae</taxon>
        <taxon>Cereibacter</taxon>
    </lineage>
</organism>
<keyword evidence="3" id="KW-1133">Transmembrane helix</keyword>
<dbReference type="KEGG" id="rsq:Rsph17025_1205"/>
<comment type="similarity">
    <text evidence="5">Belongs to the binding-protein-dependent transport system permease family.</text>
</comment>
<evidence type="ECO:0000256" key="4">
    <source>
        <dbReference type="ARBA" id="ARBA00023136"/>
    </source>
</evidence>
<dbReference type="EMBL" id="CP000661">
    <property type="protein sequence ID" value="ABP70106.1"/>
    <property type="molecule type" value="Genomic_DNA"/>
</dbReference>
<dbReference type="GO" id="GO:0055085">
    <property type="term" value="P:transmembrane transport"/>
    <property type="evidence" value="ECO:0007669"/>
    <property type="project" value="InterPro"/>
</dbReference>
<keyword evidence="5" id="KW-0813">Transport</keyword>
<dbReference type="InterPro" id="IPR052730">
    <property type="entry name" value="Sugar_ABC_transporter"/>
</dbReference>
<evidence type="ECO:0000259" key="6">
    <source>
        <dbReference type="PROSITE" id="PS50928"/>
    </source>
</evidence>
<proteinExistence type="inferred from homology"/>
<dbReference type="InterPro" id="IPR035906">
    <property type="entry name" value="MetI-like_sf"/>
</dbReference>
<evidence type="ECO:0000256" key="1">
    <source>
        <dbReference type="ARBA" id="ARBA00004651"/>
    </source>
</evidence>
<evidence type="ECO:0000256" key="5">
    <source>
        <dbReference type="RuleBase" id="RU363032"/>
    </source>
</evidence>
<reference evidence="7" key="1">
    <citation type="submission" date="2007-04" db="EMBL/GenBank/DDBJ databases">
        <title>Complete sequence of chromosome of Rhodobacter sphaeroides ATCC 17025.</title>
        <authorList>
            <consortium name="US DOE Joint Genome Institute"/>
            <person name="Copeland A."/>
            <person name="Lucas S."/>
            <person name="Lapidus A."/>
            <person name="Barry K."/>
            <person name="Detter J.C."/>
            <person name="Glavina del Rio T."/>
            <person name="Hammon N."/>
            <person name="Israni S."/>
            <person name="Dalin E."/>
            <person name="Tice H."/>
            <person name="Pitluck S."/>
            <person name="Chertkov O."/>
            <person name="Brettin T."/>
            <person name="Bruce D."/>
            <person name="Han C."/>
            <person name="Schmutz J."/>
            <person name="Larimer F."/>
            <person name="Land M."/>
            <person name="Hauser L."/>
            <person name="Kyrpides N."/>
            <person name="Kim E."/>
            <person name="Richardson P."/>
            <person name="Mackenzie C."/>
            <person name="Choudhary M."/>
            <person name="Donohue T.J."/>
            <person name="Kaplan S."/>
        </authorList>
    </citation>
    <scope>NUCLEOTIDE SEQUENCE [LARGE SCALE GENOMIC DNA]</scope>
    <source>
        <strain evidence="7">ATCC 17025</strain>
    </source>
</reference>
<accession>A4WRU2</accession>
<dbReference type="GO" id="GO:0005886">
    <property type="term" value="C:plasma membrane"/>
    <property type="evidence" value="ECO:0007669"/>
    <property type="project" value="UniProtKB-SubCell"/>
</dbReference>
<dbReference type="eggNOG" id="COG1175">
    <property type="taxonomic scope" value="Bacteria"/>
</dbReference>
<dbReference type="BioCyc" id="RSPH349102:G1G8M-1233-MONOMER"/>
<dbReference type="STRING" id="349102.Rsph17025_1205"/>
<dbReference type="PANTHER" id="PTHR43759:SF1">
    <property type="entry name" value="GLUCOSE IMPORT SYSTEM PERMEASE PROTEIN GLCT"/>
    <property type="match status" value="1"/>
</dbReference>
<dbReference type="PANTHER" id="PTHR43759">
    <property type="entry name" value="TREHALOSE TRANSPORT SYSTEM PERMEASE PROTEIN SUGA"/>
    <property type="match status" value="1"/>
</dbReference>
<evidence type="ECO:0000256" key="2">
    <source>
        <dbReference type="ARBA" id="ARBA00022692"/>
    </source>
</evidence>
<name>A4WRU2_CERS5</name>
<feature type="domain" description="ABC transmembrane type-1" evidence="6">
    <location>
        <begin position="66"/>
        <end position="277"/>
    </location>
</feature>
<gene>
    <name evidence="7" type="ordered locus">Rsph17025_1205</name>
</gene>
<evidence type="ECO:0000313" key="7">
    <source>
        <dbReference type="EMBL" id="ABP70106.1"/>
    </source>
</evidence>
<evidence type="ECO:0000256" key="3">
    <source>
        <dbReference type="ARBA" id="ARBA00022989"/>
    </source>
</evidence>
<dbReference type="HOGENOM" id="CLU_016047_0_3_5"/>
<dbReference type="PROSITE" id="PS50928">
    <property type="entry name" value="ABC_TM1"/>
    <property type="match status" value="1"/>
</dbReference>
<dbReference type="Pfam" id="PF00528">
    <property type="entry name" value="BPD_transp_1"/>
    <property type="match status" value="1"/>
</dbReference>
<sequence length="290" mass="32795" precursor="true">MDKSWNNRAWFLVLPVLLLVAFSAVIPLMTVVNYSVQDTFGNNEFFWAGLEWFEETITSERIHAALGRQVLFTAIILAIEVPLGIFVALNMPKKGFWASLCLILMAMPLLIPFNVVGTIWQIFGRVDIGLLGRTLTAMGIDYNYTSDWLDAWVTVIVMDVWHWTSLVALLCYAGLQSIPEAYYQAAKIDQASRWAVFRYIELPKMRGVLLIAVLLRFMDSFMIYTEPFVVTGGGPGNSTTFLSIDLVKMAIGQFDLGPAAAFSIIYFLVILLISWVFYTVMTNLDREDRP</sequence>
<dbReference type="SUPFAM" id="SSF161098">
    <property type="entry name" value="MetI-like"/>
    <property type="match status" value="1"/>
</dbReference>
<keyword evidence="4" id="KW-0472">Membrane</keyword>
<protein>
    <submittedName>
        <fullName evidence="7">Binding-protein-dependent transport systems inner membrane component</fullName>
    </submittedName>
</protein>
<dbReference type="AlphaFoldDB" id="A4WRU2"/>